<dbReference type="Proteomes" id="UP000593565">
    <property type="component" value="Unassembled WGS sequence"/>
</dbReference>
<sequence length="180" mass="19916">MTGEKALSFQGHSIPKGAPQPLLLFHPVPSNPFFSSSGPQPFSFTSTEFSMLRGCQEIHSVLPLARNDRKRPPHIRGLQGFLDQTARQGLDVALQRVDRNISSVFSNLFSSMRTEELNRYRDTLRRAILLLSPRGAQVFIHQVRGLGSVLVINRTAAQTLRSLFTSSAFGSGLFCTETAT</sequence>
<organism evidence="1 2">
    <name type="scientific">Ameiurus melas</name>
    <name type="common">Black bullhead</name>
    <name type="synonym">Silurus melas</name>
    <dbReference type="NCBI Taxonomy" id="219545"/>
    <lineage>
        <taxon>Eukaryota</taxon>
        <taxon>Metazoa</taxon>
        <taxon>Chordata</taxon>
        <taxon>Craniata</taxon>
        <taxon>Vertebrata</taxon>
        <taxon>Euteleostomi</taxon>
        <taxon>Actinopterygii</taxon>
        <taxon>Neopterygii</taxon>
        <taxon>Teleostei</taxon>
        <taxon>Ostariophysi</taxon>
        <taxon>Siluriformes</taxon>
        <taxon>Ictaluridae</taxon>
        <taxon>Ameiurus</taxon>
    </lineage>
</organism>
<gene>
    <name evidence="1" type="ORF">AMELA_G00107520</name>
</gene>
<name>A0A7J6ASQ7_AMEME</name>
<proteinExistence type="predicted"/>
<keyword evidence="2" id="KW-1185">Reference proteome</keyword>
<comment type="caution">
    <text evidence="1">The sequence shown here is derived from an EMBL/GenBank/DDBJ whole genome shotgun (WGS) entry which is preliminary data.</text>
</comment>
<evidence type="ECO:0000313" key="2">
    <source>
        <dbReference type="Proteomes" id="UP000593565"/>
    </source>
</evidence>
<protein>
    <submittedName>
        <fullName evidence="1">Uncharacterized protein</fullName>
    </submittedName>
</protein>
<accession>A0A7J6ASQ7</accession>
<dbReference type="EMBL" id="JAAGNN010000009">
    <property type="protein sequence ID" value="KAF4084558.1"/>
    <property type="molecule type" value="Genomic_DNA"/>
</dbReference>
<evidence type="ECO:0000313" key="1">
    <source>
        <dbReference type="EMBL" id="KAF4084558.1"/>
    </source>
</evidence>
<dbReference type="Gene3D" id="3.40.50.2300">
    <property type="match status" value="1"/>
</dbReference>
<reference evidence="1 2" key="1">
    <citation type="submission" date="2020-02" db="EMBL/GenBank/DDBJ databases">
        <title>A chromosome-scale genome assembly of the black bullhead catfish (Ameiurus melas).</title>
        <authorList>
            <person name="Wen M."/>
            <person name="Zham M."/>
            <person name="Cabau C."/>
            <person name="Klopp C."/>
            <person name="Donnadieu C."/>
            <person name="Roques C."/>
            <person name="Bouchez O."/>
            <person name="Lampietro C."/>
            <person name="Jouanno E."/>
            <person name="Herpin A."/>
            <person name="Louis A."/>
            <person name="Berthelot C."/>
            <person name="Parey E."/>
            <person name="Roest-Crollius H."/>
            <person name="Braasch I."/>
            <person name="Postlethwait J."/>
            <person name="Robinson-Rechavi M."/>
            <person name="Echchiki A."/>
            <person name="Begum T."/>
            <person name="Montfort J."/>
            <person name="Schartl M."/>
            <person name="Bobe J."/>
            <person name="Guiguen Y."/>
        </authorList>
    </citation>
    <scope>NUCLEOTIDE SEQUENCE [LARGE SCALE GENOMIC DNA]</scope>
    <source>
        <strain evidence="1">M_S1</strain>
        <tissue evidence="1">Blood</tissue>
    </source>
</reference>
<dbReference type="AlphaFoldDB" id="A0A7J6ASQ7"/>